<dbReference type="InParanoid" id="A0A6I9R4Z3"/>
<dbReference type="PANTHER" id="PTHR43670:SF114">
    <property type="entry name" value="OS05G0592000 PROTEIN"/>
    <property type="match status" value="1"/>
</dbReference>
<gene>
    <name evidence="3" type="primary">LOC105042377</name>
</gene>
<dbReference type="Proteomes" id="UP000504607">
    <property type="component" value="Chromosome 3"/>
</dbReference>
<evidence type="ECO:0000313" key="3">
    <source>
        <dbReference type="RefSeq" id="XP_010917855.1"/>
    </source>
</evidence>
<keyword evidence="1" id="KW-0812">Transmembrane</keyword>
<keyword evidence="1" id="KW-0472">Membrane</keyword>
<dbReference type="AlphaFoldDB" id="A0A6I9R4Z3"/>
<dbReference type="Gene3D" id="2.60.40.790">
    <property type="match status" value="1"/>
</dbReference>
<dbReference type="OrthoDB" id="1431247at2759"/>
<keyword evidence="2" id="KW-1185">Reference proteome</keyword>
<dbReference type="GeneID" id="105042377"/>
<dbReference type="InterPro" id="IPR008978">
    <property type="entry name" value="HSP20-like_chaperone"/>
</dbReference>
<dbReference type="GO" id="GO:0034605">
    <property type="term" value="P:cellular response to heat"/>
    <property type="evidence" value="ECO:0007669"/>
    <property type="project" value="TreeGrafter"/>
</dbReference>
<feature type="transmembrane region" description="Helical" evidence="1">
    <location>
        <begin position="109"/>
        <end position="128"/>
    </location>
</feature>
<dbReference type="KEGG" id="egu:105042377"/>
<evidence type="ECO:0000313" key="2">
    <source>
        <dbReference type="Proteomes" id="UP000504607"/>
    </source>
</evidence>
<dbReference type="PANTHER" id="PTHR43670">
    <property type="entry name" value="HEAT SHOCK PROTEIN 26"/>
    <property type="match status" value="1"/>
</dbReference>
<name>A0A6I9R4Z3_ELAGV</name>
<dbReference type="SUPFAM" id="SSF49764">
    <property type="entry name" value="HSP20-like chaperones"/>
    <property type="match status" value="1"/>
</dbReference>
<proteinExistence type="predicted"/>
<dbReference type="CDD" id="cd00298">
    <property type="entry name" value="ACD_sHsps_p23-like"/>
    <property type="match status" value="1"/>
</dbReference>
<sequence length="131" mass="15306">METKAAAAQLVYEDFVPSHEVVRGEGMDTLVFKLPEFKKEQIRVQFENFENLRISGERPLGDNRWSRFRKDFQLEGCNEIRYKFENGRLEVSAFPKFLLKEVKKGKEKILVNIITAVVILVMMALYMTSKI</sequence>
<keyword evidence="1" id="KW-1133">Transmembrane helix</keyword>
<dbReference type="RefSeq" id="XP_010917855.1">
    <property type="nucleotide sequence ID" value="XM_010919553.3"/>
</dbReference>
<evidence type="ECO:0000256" key="1">
    <source>
        <dbReference type="SAM" id="Phobius"/>
    </source>
</evidence>
<reference evidence="3" key="1">
    <citation type="submission" date="2025-08" db="UniProtKB">
        <authorList>
            <consortium name="RefSeq"/>
        </authorList>
    </citation>
    <scope>IDENTIFICATION</scope>
</reference>
<accession>A0A6I9R4Z3</accession>
<protein>
    <submittedName>
        <fullName evidence="3">Inactive protein RESTRICTED TEV MOVEMENT 2</fullName>
    </submittedName>
</protein>
<organism evidence="2 3">
    <name type="scientific">Elaeis guineensis var. tenera</name>
    <name type="common">Oil palm</name>
    <dbReference type="NCBI Taxonomy" id="51953"/>
    <lineage>
        <taxon>Eukaryota</taxon>
        <taxon>Viridiplantae</taxon>
        <taxon>Streptophyta</taxon>
        <taxon>Embryophyta</taxon>
        <taxon>Tracheophyta</taxon>
        <taxon>Spermatophyta</taxon>
        <taxon>Magnoliopsida</taxon>
        <taxon>Liliopsida</taxon>
        <taxon>Arecaceae</taxon>
        <taxon>Arecoideae</taxon>
        <taxon>Cocoseae</taxon>
        <taxon>Elaeidinae</taxon>
        <taxon>Elaeis</taxon>
    </lineage>
</organism>